<accession>A0A2W2BV42</accession>
<dbReference type="InterPro" id="IPR032719">
    <property type="entry name" value="WbsX"/>
</dbReference>
<feature type="compositionally biased region" description="Basic and acidic residues" evidence="1">
    <location>
        <begin position="32"/>
        <end position="47"/>
    </location>
</feature>
<evidence type="ECO:0000313" key="2">
    <source>
        <dbReference type="EMBL" id="PZF77346.1"/>
    </source>
</evidence>
<dbReference type="Proteomes" id="UP000248795">
    <property type="component" value="Unassembled WGS sequence"/>
</dbReference>
<keyword evidence="3" id="KW-1185">Reference proteome</keyword>
<evidence type="ECO:0008006" key="4">
    <source>
        <dbReference type="Google" id="ProtNLM"/>
    </source>
</evidence>
<dbReference type="Pfam" id="PF14307">
    <property type="entry name" value="Glyco_tran_WbsX"/>
    <property type="match status" value="1"/>
</dbReference>
<dbReference type="Gene3D" id="3.20.20.80">
    <property type="entry name" value="Glycosidases"/>
    <property type="match status" value="1"/>
</dbReference>
<dbReference type="EMBL" id="QKVK01000003">
    <property type="protein sequence ID" value="PZF77346.1"/>
    <property type="molecule type" value="Genomic_DNA"/>
</dbReference>
<evidence type="ECO:0000313" key="3">
    <source>
        <dbReference type="Proteomes" id="UP000248795"/>
    </source>
</evidence>
<name>A0A2W2BV42_9HYPH</name>
<dbReference type="PANTHER" id="PTHR41244:SF1">
    <property type="entry name" value="GLYCOSYLTRANSFERASE"/>
    <property type="match status" value="1"/>
</dbReference>
<gene>
    <name evidence="2" type="ORF">DK847_08470</name>
</gene>
<reference evidence="3" key="1">
    <citation type="submission" date="2018-06" db="EMBL/GenBank/DDBJ databases">
        <title>Aestuariibacter litoralis strain KCTC 52945T.</title>
        <authorList>
            <person name="Li X."/>
            <person name="Salam N."/>
            <person name="Li J.-L."/>
            <person name="Chen Y.-M."/>
            <person name="Yang Z.-W."/>
            <person name="Zhang L.-Y."/>
            <person name="Han M.-X."/>
            <person name="Xiao M."/>
            <person name="Li W.-J."/>
        </authorList>
    </citation>
    <scope>NUCLEOTIDE SEQUENCE [LARGE SCALE GENOMIC DNA]</scope>
    <source>
        <strain evidence="3">KCTC 52945</strain>
    </source>
</reference>
<dbReference type="Pfam" id="PF05045">
    <property type="entry name" value="RgpF"/>
    <property type="match status" value="1"/>
</dbReference>
<dbReference type="AlphaFoldDB" id="A0A2W2BV42"/>
<dbReference type="PANTHER" id="PTHR41244">
    <property type="entry name" value="RHAMNAN SYNTHESIS F"/>
    <property type="match status" value="1"/>
</dbReference>
<comment type="caution">
    <text evidence="2">The sequence shown here is derived from an EMBL/GenBank/DDBJ whole genome shotgun (WGS) entry which is preliminary data.</text>
</comment>
<dbReference type="CDD" id="cd11579">
    <property type="entry name" value="Glyco_tran_WbsX"/>
    <property type="match status" value="1"/>
</dbReference>
<sequence length="751" mass="85705">MKETPNGVAKISSRGPQEGLPNPVTRLAESSSIERETPVSSRQKEYADLSDALMSRRAELERVEAELLELRQSRVRQTIPIWQRLINRIRTALGWPAAAENMMSRGESPTQPVTGRNSLDYQVLEFMRYDTRIERIEFSTVSDGFVPHAYGSRDVTSPRAIAFYLPQFHPFPENDLWWGKGFTEWTNVGKAKPLFQGHHQPHCPIHLGYYDLRIPEVMEEQARLAREYLISGFAYYFYWFDRKVLMEKPLRQMLENENVDIPFCMIWANENWTRRWDGQEDAVLIAQKHSHEDSRALLEYLRPYFESKRYIKVDGKPVLVVYRTDIIPAMAETAAMWREQAKEFGFPGLYLISAQTFGQRDPRRYGFDAALEFPPHTAASRDITEKMEDLDPRFTGTIYSYDDVVTNAVMRPRDDFKVLPTAMLSWDNTPRKGSRGTVFAGFSASRYAQWLSANAERVAKDSSLSAEEKLIFVNAWNEWAEGAHLEPDQRHGYGYLEATRQVLSNYTTEAAHYLAPPIPSHRRSDIALIFHLHYEEAWPDLLLAHQRLERHEPDVFVTVTSLALAKLVSNCIPTAMIEIVDNRGRDIRPFLMTYARIAQLGYRAVGKFHGKLSVYREDGPELRTKLIEDLASDTALNVLLTRPQLGLLTARGALIDHSDKNLTFSGDLTSRVANGLGLKNWKGTFPAGSMFWFRPEALTPLLSLNSDMFDIERGLVDGTLAHAIERLFCAVCKASSYEVDSVGAPRPPSPD</sequence>
<proteinExistence type="predicted"/>
<protein>
    <recommendedName>
        <fullName evidence="4">Rhamnan synthesis F family protein</fullName>
    </recommendedName>
</protein>
<feature type="region of interest" description="Disordered" evidence="1">
    <location>
        <begin position="1"/>
        <end position="47"/>
    </location>
</feature>
<evidence type="ECO:0000256" key="1">
    <source>
        <dbReference type="SAM" id="MobiDB-lite"/>
    </source>
</evidence>
<organism evidence="2 3">
    <name type="scientific">Aestuariivirga litoralis</name>
    <dbReference type="NCBI Taxonomy" id="2650924"/>
    <lineage>
        <taxon>Bacteria</taxon>
        <taxon>Pseudomonadati</taxon>
        <taxon>Pseudomonadota</taxon>
        <taxon>Alphaproteobacteria</taxon>
        <taxon>Hyphomicrobiales</taxon>
        <taxon>Aestuariivirgaceae</taxon>
        <taxon>Aestuariivirga</taxon>
    </lineage>
</organism>
<dbReference type="InterPro" id="IPR007739">
    <property type="entry name" value="RgpF"/>
</dbReference>